<dbReference type="InterPro" id="IPR010713">
    <property type="entry name" value="XET_C"/>
</dbReference>
<evidence type="ECO:0000256" key="1">
    <source>
        <dbReference type="ARBA" id="ARBA00022679"/>
    </source>
</evidence>
<dbReference type="Pfam" id="PF00722">
    <property type="entry name" value="Glyco_hydro_16"/>
    <property type="match status" value="1"/>
</dbReference>
<dbReference type="SUPFAM" id="SSF47473">
    <property type="entry name" value="EF-hand"/>
    <property type="match status" value="1"/>
</dbReference>
<dbReference type="InterPro" id="IPR013320">
    <property type="entry name" value="ConA-like_dom_sf"/>
</dbReference>
<sequence>MEFEEFCAAAISIYQLEALEKWEEIASTAFDHFEQEGNRVISVDELARVLFDLSYANIPSSIVSFSQGFNPLYGERNIIPYESNNSVQIIMDETTSSGFHSKLMYAHGYFQTSLKLPENYTAGVVVAFYACNNHKYPFHRDEIDFEFLGHIHGQKWILQTNFYGNGSTNRGREERYDLWFDPSDDFHRYGILWTDNRITYYVDGVPIRHVKKVDAMGGDFPSKEVSLYGTIWNGSDWATGGGQYKLDLSYGPFIAKYSSFVLSGCPFDDTRTTVAQCDDYYLTNWVGLSSDMRPEERAQMHAFRRKLMTYSYCYDRKRYAVPLPECVFNSEEFRHLQKFDPWTFGSSKRE</sequence>
<comment type="function">
    <text evidence="4">Catalyzes xyloglucan endohydrolysis (XEH) and/or endotransglycosylation (XET). Cleaves and religates xyloglucan polymers, an essential constituent of the primary cell wall, and thereby participates in cell wall construction of growing tissues.</text>
</comment>
<accession>A0ABR0W6K5</accession>
<dbReference type="SUPFAM" id="SSF49899">
    <property type="entry name" value="Concanavalin A-like lectins/glucanases"/>
    <property type="match status" value="1"/>
</dbReference>
<dbReference type="Gene3D" id="2.60.120.200">
    <property type="match status" value="1"/>
</dbReference>
<dbReference type="InterPro" id="IPR044791">
    <property type="entry name" value="Beta-glucanase/XTH"/>
</dbReference>
<comment type="subcellular location">
    <subcellularLocation>
        <location evidence="4">Secreted</location>
        <location evidence="4">Cell wall</location>
    </subcellularLocation>
    <subcellularLocation>
        <location evidence="4">Secreted</location>
        <location evidence="4">Extracellular space</location>
        <location evidence="4">Apoplast</location>
    </subcellularLocation>
</comment>
<gene>
    <name evidence="6" type="ORF">DH2020_023007</name>
</gene>
<evidence type="ECO:0000256" key="4">
    <source>
        <dbReference type="RuleBase" id="RU361120"/>
    </source>
</evidence>
<proteinExistence type="inferred from homology"/>
<dbReference type="InterPro" id="IPR000757">
    <property type="entry name" value="Beta-glucanase-like"/>
</dbReference>
<dbReference type="PROSITE" id="PS51762">
    <property type="entry name" value="GH16_2"/>
    <property type="match status" value="1"/>
</dbReference>
<dbReference type="PANTHER" id="PTHR31062">
    <property type="entry name" value="XYLOGLUCAN ENDOTRANSGLUCOSYLASE/HYDROLASE PROTEIN 8-RELATED"/>
    <property type="match status" value="1"/>
</dbReference>
<comment type="similarity">
    <text evidence="4">Belongs to the glycosyl hydrolase 16 family.</text>
</comment>
<evidence type="ECO:0000256" key="2">
    <source>
        <dbReference type="ARBA" id="ARBA00022801"/>
    </source>
</evidence>
<dbReference type="EC" id="2.4.1.207" evidence="4"/>
<evidence type="ECO:0000256" key="3">
    <source>
        <dbReference type="ARBA" id="ARBA00023295"/>
    </source>
</evidence>
<keyword evidence="4" id="KW-0961">Cell wall biogenesis/degradation</keyword>
<keyword evidence="7" id="KW-1185">Reference proteome</keyword>
<keyword evidence="4" id="KW-0964">Secreted</keyword>
<reference evidence="6 7" key="1">
    <citation type="journal article" date="2021" name="Comput. Struct. Biotechnol. J.">
        <title>De novo genome assembly of the potent medicinal plant Rehmannia glutinosa using nanopore technology.</title>
        <authorList>
            <person name="Ma L."/>
            <person name="Dong C."/>
            <person name="Song C."/>
            <person name="Wang X."/>
            <person name="Zheng X."/>
            <person name="Niu Y."/>
            <person name="Chen S."/>
            <person name="Feng W."/>
        </authorList>
    </citation>
    <scope>NUCLEOTIDE SEQUENCE [LARGE SCALE GENOMIC DNA]</scope>
    <source>
        <strain evidence="6">DH-2019</strain>
    </source>
</reference>
<keyword evidence="2 4" id="KW-0378">Hydrolase</keyword>
<keyword evidence="1 4" id="KW-0808">Transferase</keyword>
<feature type="domain" description="GH16" evidence="5">
    <location>
        <begin position="53"/>
        <end position="257"/>
    </location>
</feature>
<keyword evidence="4" id="KW-0134">Cell wall</keyword>
<dbReference type="EMBL" id="JABTTQ020000013">
    <property type="protein sequence ID" value="KAK6142659.1"/>
    <property type="molecule type" value="Genomic_DNA"/>
</dbReference>
<name>A0ABR0W6K5_REHGL</name>
<evidence type="ECO:0000313" key="6">
    <source>
        <dbReference type="EMBL" id="KAK6142659.1"/>
    </source>
</evidence>
<evidence type="ECO:0000313" key="7">
    <source>
        <dbReference type="Proteomes" id="UP001318860"/>
    </source>
</evidence>
<keyword evidence="4" id="KW-0052">Apoplast</keyword>
<dbReference type="Pfam" id="PF06955">
    <property type="entry name" value="XET_C"/>
    <property type="match status" value="1"/>
</dbReference>
<comment type="PTM">
    <text evidence="4">Contains at least one intrachain disulfide bond essential for its enzymatic activity.</text>
</comment>
<dbReference type="InterPro" id="IPR011992">
    <property type="entry name" value="EF-hand-dom_pair"/>
</dbReference>
<dbReference type="Proteomes" id="UP001318860">
    <property type="component" value="Unassembled WGS sequence"/>
</dbReference>
<keyword evidence="3 4" id="KW-0326">Glycosidase</keyword>
<protein>
    <recommendedName>
        <fullName evidence="4">Xyloglucan endotransglucosylase/hydrolase</fullName>
        <ecNumber evidence="4">2.4.1.207</ecNumber>
    </recommendedName>
</protein>
<comment type="caution">
    <text evidence="6">The sequence shown here is derived from an EMBL/GenBank/DDBJ whole genome shotgun (WGS) entry which is preliminary data.</text>
</comment>
<organism evidence="6 7">
    <name type="scientific">Rehmannia glutinosa</name>
    <name type="common">Chinese foxglove</name>
    <dbReference type="NCBI Taxonomy" id="99300"/>
    <lineage>
        <taxon>Eukaryota</taxon>
        <taxon>Viridiplantae</taxon>
        <taxon>Streptophyta</taxon>
        <taxon>Embryophyta</taxon>
        <taxon>Tracheophyta</taxon>
        <taxon>Spermatophyta</taxon>
        <taxon>Magnoliopsida</taxon>
        <taxon>eudicotyledons</taxon>
        <taxon>Gunneridae</taxon>
        <taxon>Pentapetalae</taxon>
        <taxon>asterids</taxon>
        <taxon>lamiids</taxon>
        <taxon>Lamiales</taxon>
        <taxon>Orobanchaceae</taxon>
        <taxon>Rehmannieae</taxon>
        <taxon>Rehmannia</taxon>
    </lineage>
</organism>
<evidence type="ECO:0000259" key="5">
    <source>
        <dbReference type="PROSITE" id="PS51762"/>
    </source>
</evidence>